<feature type="compositionally biased region" description="Low complexity" evidence="1">
    <location>
        <begin position="332"/>
        <end position="344"/>
    </location>
</feature>
<evidence type="ECO:0000313" key="3">
    <source>
        <dbReference type="EMBL" id="KAJ3223395.1"/>
    </source>
</evidence>
<feature type="compositionally biased region" description="Polar residues" evidence="1">
    <location>
        <begin position="260"/>
        <end position="283"/>
    </location>
</feature>
<dbReference type="AlphaFoldDB" id="A0AAD5XX73"/>
<dbReference type="InterPro" id="IPR001849">
    <property type="entry name" value="PH_domain"/>
</dbReference>
<dbReference type="InterPro" id="IPR011993">
    <property type="entry name" value="PH-like_dom_sf"/>
</dbReference>
<evidence type="ECO:0000256" key="1">
    <source>
        <dbReference type="SAM" id="MobiDB-lite"/>
    </source>
</evidence>
<dbReference type="SMART" id="SM00233">
    <property type="entry name" value="PH"/>
    <property type="match status" value="1"/>
</dbReference>
<accession>A0AAD5XX73</accession>
<evidence type="ECO:0000313" key="4">
    <source>
        <dbReference type="Proteomes" id="UP001211065"/>
    </source>
</evidence>
<feature type="region of interest" description="Disordered" evidence="1">
    <location>
        <begin position="237"/>
        <end position="390"/>
    </location>
</feature>
<dbReference type="PROSITE" id="PS50003">
    <property type="entry name" value="PH_DOMAIN"/>
    <property type="match status" value="1"/>
</dbReference>
<dbReference type="EMBL" id="JADGJW010000132">
    <property type="protein sequence ID" value="KAJ3223395.1"/>
    <property type="molecule type" value="Genomic_DNA"/>
</dbReference>
<dbReference type="CDD" id="cd00821">
    <property type="entry name" value="PH"/>
    <property type="match status" value="1"/>
</dbReference>
<evidence type="ECO:0000259" key="2">
    <source>
        <dbReference type="PROSITE" id="PS50003"/>
    </source>
</evidence>
<feature type="compositionally biased region" description="Polar residues" evidence="1">
    <location>
        <begin position="244"/>
        <end position="253"/>
    </location>
</feature>
<dbReference type="SUPFAM" id="SSF50729">
    <property type="entry name" value="PH domain-like"/>
    <property type="match status" value="1"/>
</dbReference>
<comment type="caution">
    <text evidence="3">The sequence shown here is derived from an EMBL/GenBank/DDBJ whole genome shotgun (WGS) entry which is preliminary data.</text>
</comment>
<feature type="domain" description="PH" evidence="2">
    <location>
        <begin position="105"/>
        <end position="227"/>
    </location>
</feature>
<keyword evidence="4" id="KW-1185">Reference proteome</keyword>
<dbReference type="Gene3D" id="2.30.29.30">
    <property type="entry name" value="Pleckstrin-homology domain (PH domain)/Phosphotyrosine-binding domain (PTB)"/>
    <property type="match status" value="1"/>
</dbReference>
<name>A0AAD5XX73_9FUNG</name>
<feature type="compositionally biased region" description="Low complexity" evidence="1">
    <location>
        <begin position="291"/>
        <end position="308"/>
    </location>
</feature>
<sequence>MSTKTINTIDALLADLNDAIFELKEGEQLNTTYQSNVLTKENNPNLKILIPIVPPVRGASNIPPPSYDTISNNLSSSNILQNNEENIVYFEAPKDTKLSSISSLPDAFGGWLQKVSYKAIIKTRQLKKKYLILANCTLYIFNDDHKDEEFDDALPINKKSVCRVSEKGIFVLEFMTEYRETIADDGLGGVLEMNGLGSVKQKKQLEFQCSDRDEMMVWLDCFKEVIQEAKNGRVPLGFEKNQKPKQQMQQLAISSPAYKDSSSVEYDYRSTPSPSPLNLVSSYRDSDSTFSNTNLNRSTINSTNSNNSQERHLPPVPAFIDEYLNPASPIPSRSSTVKSNTSSHKSGENMFAQTHQLSLKEEKEKQKRLKKEKKEQKAQEQMKFFASEFL</sequence>
<dbReference type="Proteomes" id="UP001211065">
    <property type="component" value="Unassembled WGS sequence"/>
</dbReference>
<protein>
    <recommendedName>
        <fullName evidence="2">PH domain-containing protein</fullName>
    </recommendedName>
</protein>
<proteinExistence type="predicted"/>
<gene>
    <name evidence="3" type="ORF">HK099_001221</name>
</gene>
<reference evidence="3" key="1">
    <citation type="submission" date="2020-05" db="EMBL/GenBank/DDBJ databases">
        <title>Phylogenomic resolution of chytrid fungi.</title>
        <authorList>
            <person name="Stajich J.E."/>
            <person name="Amses K."/>
            <person name="Simmons R."/>
            <person name="Seto K."/>
            <person name="Myers J."/>
            <person name="Bonds A."/>
            <person name="Quandt C.A."/>
            <person name="Barry K."/>
            <person name="Liu P."/>
            <person name="Grigoriev I."/>
            <person name="Longcore J.E."/>
            <person name="James T.Y."/>
        </authorList>
    </citation>
    <scope>NUCLEOTIDE SEQUENCE</scope>
    <source>
        <strain evidence="3">JEL0476</strain>
    </source>
</reference>
<organism evidence="3 4">
    <name type="scientific">Clydaea vesicula</name>
    <dbReference type="NCBI Taxonomy" id="447962"/>
    <lineage>
        <taxon>Eukaryota</taxon>
        <taxon>Fungi</taxon>
        <taxon>Fungi incertae sedis</taxon>
        <taxon>Chytridiomycota</taxon>
        <taxon>Chytridiomycota incertae sedis</taxon>
        <taxon>Chytridiomycetes</taxon>
        <taxon>Lobulomycetales</taxon>
        <taxon>Lobulomycetaceae</taxon>
        <taxon>Clydaea</taxon>
    </lineage>
</organism>